<dbReference type="Proteomes" id="UP000031443">
    <property type="component" value="Unassembled WGS sequence"/>
</dbReference>
<keyword evidence="3" id="KW-1185">Reference proteome</keyword>
<dbReference type="AlphaFoldDB" id="M7AR68"/>
<evidence type="ECO:0000256" key="1">
    <source>
        <dbReference type="SAM" id="MobiDB-lite"/>
    </source>
</evidence>
<reference evidence="3" key="1">
    <citation type="journal article" date="2013" name="Nat. Genet.">
        <title>The draft genomes of soft-shell turtle and green sea turtle yield insights into the development and evolution of the turtle-specific body plan.</title>
        <authorList>
            <person name="Wang Z."/>
            <person name="Pascual-Anaya J."/>
            <person name="Zadissa A."/>
            <person name="Li W."/>
            <person name="Niimura Y."/>
            <person name="Huang Z."/>
            <person name="Li C."/>
            <person name="White S."/>
            <person name="Xiong Z."/>
            <person name="Fang D."/>
            <person name="Wang B."/>
            <person name="Ming Y."/>
            <person name="Chen Y."/>
            <person name="Zheng Y."/>
            <person name="Kuraku S."/>
            <person name="Pignatelli M."/>
            <person name="Herrero J."/>
            <person name="Beal K."/>
            <person name="Nozawa M."/>
            <person name="Li Q."/>
            <person name="Wang J."/>
            <person name="Zhang H."/>
            <person name="Yu L."/>
            <person name="Shigenobu S."/>
            <person name="Wang J."/>
            <person name="Liu J."/>
            <person name="Flicek P."/>
            <person name="Searle S."/>
            <person name="Wang J."/>
            <person name="Kuratani S."/>
            <person name="Yin Y."/>
            <person name="Aken B."/>
            <person name="Zhang G."/>
            <person name="Irie N."/>
        </authorList>
    </citation>
    <scope>NUCLEOTIDE SEQUENCE [LARGE SCALE GENOMIC DNA]</scope>
</reference>
<feature type="region of interest" description="Disordered" evidence="1">
    <location>
        <begin position="61"/>
        <end position="81"/>
    </location>
</feature>
<sequence>MAATLKAIITGERLLLRKWCRSRKTAQSTAVREYARECGIKESRRNKSTPKRSLVLHCREGHRRRRRGSGSSRLTTVKTPRHRTFNQETKLKLFIAIRGWGEEIVNIVDPVLNVI</sequence>
<evidence type="ECO:0000313" key="3">
    <source>
        <dbReference type="Proteomes" id="UP000031443"/>
    </source>
</evidence>
<protein>
    <submittedName>
        <fullName evidence="2">Uncharacterized protein</fullName>
    </submittedName>
</protein>
<gene>
    <name evidence="2" type="ORF">UY3_15107</name>
</gene>
<evidence type="ECO:0000313" key="2">
    <source>
        <dbReference type="EMBL" id="EMP27801.1"/>
    </source>
</evidence>
<name>M7AR68_CHEMY</name>
<dbReference type="EMBL" id="KB567115">
    <property type="protein sequence ID" value="EMP27801.1"/>
    <property type="molecule type" value="Genomic_DNA"/>
</dbReference>
<organism evidence="2 3">
    <name type="scientific">Chelonia mydas</name>
    <name type="common">Green sea-turtle</name>
    <name type="synonym">Chelonia agassizi</name>
    <dbReference type="NCBI Taxonomy" id="8469"/>
    <lineage>
        <taxon>Eukaryota</taxon>
        <taxon>Metazoa</taxon>
        <taxon>Chordata</taxon>
        <taxon>Craniata</taxon>
        <taxon>Vertebrata</taxon>
        <taxon>Euteleostomi</taxon>
        <taxon>Archelosauria</taxon>
        <taxon>Testudinata</taxon>
        <taxon>Testudines</taxon>
        <taxon>Cryptodira</taxon>
        <taxon>Durocryptodira</taxon>
        <taxon>Americhelydia</taxon>
        <taxon>Chelonioidea</taxon>
        <taxon>Cheloniidae</taxon>
        <taxon>Chelonia</taxon>
    </lineage>
</organism>
<proteinExistence type="predicted"/>
<accession>M7AR68</accession>